<dbReference type="GO" id="GO:0007498">
    <property type="term" value="P:mesoderm development"/>
    <property type="evidence" value="ECO:0007669"/>
    <property type="project" value="UniProtKB-ARBA"/>
</dbReference>
<dbReference type="GO" id="GO:0019904">
    <property type="term" value="F:protein domain specific binding"/>
    <property type="evidence" value="ECO:0007669"/>
    <property type="project" value="UniProtKB-ARBA"/>
</dbReference>
<feature type="domain" description="EGF-like" evidence="29">
    <location>
        <begin position="857"/>
        <end position="893"/>
    </location>
</feature>
<dbReference type="InterPro" id="IPR002110">
    <property type="entry name" value="Ankyrin_rpt"/>
</dbReference>
<feature type="repeat" description="ANK" evidence="25">
    <location>
        <begin position="2175"/>
        <end position="2207"/>
    </location>
</feature>
<dbReference type="FunFam" id="2.10.25.10:FF:000125">
    <property type="entry name" value="Neurogenic locus notch protein-like"/>
    <property type="match status" value="1"/>
</dbReference>
<dbReference type="GO" id="GO:0048732">
    <property type="term" value="P:gland development"/>
    <property type="evidence" value="ECO:0007669"/>
    <property type="project" value="UniProtKB-ARBA"/>
</dbReference>
<dbReference type="GO" id="GO:0048608">
    <property type="term" value="P:reproductive structure development"/>
    <property type="evidence" value="ECO:0007669"/>
    <property type="project" value="UniProtKB-ARBA"/>
</dbReference>
<dbReference type="KEGG" id="dci:103511371"/>
<dbReference type="GO" id="GO:0005737">
    <property type="term" value="C:cytoplasm"/>
    <property type="evidence" value="ECO:0007669"/>
    <property type="project" value="UniProtKB-ARBA"/>
</dbReference>
<evidence type="ECO:0000256" key="19">
    <source>
        <dbReference type="ARBA" id="ARBA00023163"/>
    </source>
</evidence>
<gene>
    <name evidence="32" type="primary">LOC103511371</name>
</gene>
<feature type="domain" description="EGF-like" evidence="29">
    <location>
        <begin position="1721"/>
        <end position="1756"/>
    </location>
</feature>
<evidence type="ECO:0000256" key="21">
    <source>
        <dbReference type="ARBA" id="ARBA00023180"/>
    </source>
</evidence>
<feature type="domain" description="EGF-like" evidence="29">
    <location>
        <begin position="108"/>
        <end position="145"/>
    </location>
</feature>
<feature type="domain" description="EGF-like" evidence="29">
    <location>
        <begin position="1240"/>
        <end position="1276"/>
    </location>
</feature>
<dbReference type="GO" id="GO:0010160">
    <property type="term" value="P:formation of animal organ boundary"/>
    <property type="evidence" value="ECO:0007669"/>
    <property type="project" value="UniProtKB-ARBA"/>
</dbReference>
<dbReference type="SMART" id="SM01339">
    <property type="entry name" value="NODP"/>
    <property type="match status" value="1"/>
</dbReference>
<feature type="compositionally biased region" description="Low complexity" evidence="27">
    <location>
        <begin position="2589"/>
        <end position="2601"/>
    </location>
</feature>
<dbReference type="PANTHER" id="PTHR45836">
    <property type="entry name" value="SLIT HOMOLOG"/>
    <property type="match status" value="1"/>
</dbReference>
<feature type="disulfide bond" evidence="26">
    <location>
        <begin position="1709"/>
        <end position="1718"/>
    </location>
</feature>
<evidence type="ECO:0000256" key="1">
    <source>
        <dbReference type="ARBA" id="ARBA00004123"/>
    </source>
</evidence>
<dbReference type="SMART" id="SM00181">
    <property type="entry name" value="EGF"/>
    <property type="match status" value="33"/>
</dbReference>
<feature type="disulfide bond" evidence="26">
    <location>
        <begin position="1557"/>
        <end position="1566"/>
    </location>
</feature>
<feature type="domain" description="EGF-like" evidence="29">
    <location>
        <begin position="895"/>
        <end position="932"/>
    </location>
</feature>
<dbReference type="FunFam" id="2.10.25.10:FF:000006">
    <property type="entry name" value="Versican core protein-like isoform 1"/>
    <property type="match status" value="1"/>
</dbReference>
<dbReference type="FunFam" id="2.10.25.10:FF:000066">
    <property type="entry name" value="FAT atypical cadherin 4"/>
    <property type="match status" value="1"/>
</dbReference>
<evidence type="ECO:0000256" key="12">
    <source>
        <dbReference type="ARBA" id="ARBA00022976"/>
    </source>
</evidence>
<evidence type="ECO:0000256" key="26">
    <source>
        <dbReference type="PROSITE-ProRule" id="PRU00076"/>
    </source>
</evidence>
<dbReference type="GO" id="GO:0005911">
    <property type="term" value="C:cell-cell junction"/>
    <property type="evidence" value="ECO:0007669"/>
    <property type="project" value="UniProtKB-ARBA"/>
</dbReference>
<feature type="domain" description="LNR" evidence="30">
    <location>
        <begin position="1819"/>
        <end position="1857"/>
    </location>
</feature>
<dbReference type="Pfam" id="PF00066">
    <property type="entry name" value="Notch"/>
    <property type="match status" value="5"/>
</dbReference>
<feature type="disulfide bond" evidence="26">
    <location>
        <begin position="1406"/>
        <end position="1415"/>
    </location>
</feature>
<dbReference type="FunFam" id="2.10.25.10:FF:000321">
    <property type="entry name" value="Protein delta homolog 1"/>
    <property type="match status" value="1"/>
</dbReference>
<dbReference type="InterPro" id="IPR000742">
    <property type="entry name" value="EGF"/>
</dbReference>
<keyword evidence="4" id="KW-0217">Developmental protein</keyword>
<feature type="disulfide bond" evidence="26">
    <location>
        <begin position="1170"/>
        <end position="1187"/>
    </location>
</feature>
<keyword evidence="11" id="KW-0221">Differentiation</keyword>
<dbReference type="Gene3D" id="3.30.300.320">
    <property type="match status" value="2"/>
</dbReference>
<feature type="domain" description="LNR" evidence="30">
    <location>
        <begin position="1781"/>
        <end position="1818"/>
    </location>
</feature>
<dbReference type="SUPFAM" id="SSF56219">
    <property type="entry name" value="DNase I-like"/>
    <property type="match status" value="1"/>
</dbReference>
<feature type="disulfide bond" evidence="26">
    <location>
        <begin position="826"/>
        <end position="843"/>
    </location>
</feature>
<evidence type="ECO:0000256" key="28">
    <source>
        <dbReference type="SAM" id="SignalP"/>
    </source>
</evidence>
<dbReference type="InterPro" id="IPR008297">
    <property type="entry name" value="Notch"/>
</dbReference>
<feature type="repeat" description="ANK" evidence="25">
    <location>
        <begin position="2326"/>
        <end position="2358"/>
    </location>
</feature>
<feature type="domain" description="EGF-like" evidence="29">
    <location>
        <begin position="1123"/>
        <end position="1159"/>
    </location>
</feature>
<dbReference type="Gene3D" id="2.10.25.10">
    <property type="entry name" value="Laminin"/>
    <property type="match status" value="32"/>
</dbReference>
<dbReference type="PROSITE" id="PS01187">
    <property type="entry name" value="EGF_CA"/>
    <property type="match status" value="9"/>
</dbReference>
<dbReference type="SUPFAM" id="SSF90193">
    <property type="entry name" value="Notch domain"/>
    <property type="match status" value="4"/>
</dbReference>
<evidence type="ECO:0000256" key="22">
    <source>
        <dbReference type="ARBA" id="ARBA00023242"/>
    </source>
</evidence>
<keyword evidence="6 26" id="KW-0245">EGF-like domain</keyword>
<feature type="compositionally biased region" description="Basic and acidic residues" evidence="27">
    <location>
        <begin position="2041"/>
        <end position="2050"/>
    </location>
</feature>
<feature type="domain" description="EGF-like" evidence="29">
    <location>
        <begin position="1418"/>
        <end position="1454"/>
    </location>
</feature>
<dbReference type="CDD" id="cd21706">
    <property type="entry name" value="JMTM_dNotch"/>
    <property type="match status" value="1"/>
</dbReference>
<dbReference type="FunFam" id="2.10.25.10:FF:000031">
    <property type="entry name" value="neurogenic locus notch homolog protein 3"/>
    <property type="match status" value="1"/>
</dbReference>
<dbReference type="RefSeq" id="XP_026680888.1">
    <property type="nucleotide sequence ID" value="XM_026825087.1"/>
</dbReference>
<feature type="domain" description="EGF-like" evidence="29">
    <location>
        <begin position="935"/>
        <end position="971"/>
    </location>
</feature>
<feature type="disulfide bond" evidence="24">
    <location>
        <begin position="692"/>
        <end position="703"/>
    </location>
</feature>
<dbReference type="PRINTS" id="PR01452">
    <property type="entry name" value="LNOTCHREPEAT"/>
</dbReference>
<feature type="domain" description="EGF-like" evidence="29">
    <location>
        <begin position="61"/>
        <end position="105"/>
    </location>
</feature>
<dbReference type="InterPro" id="IPR036691">
    <property type="entry name" value="Endo/exonu/phosph_ase_sf"/>
</dbReference>
<dbReference type="GO" id="GO:0043235">
    <property type="term" value="C:receptor complex"/>
    <property type="evidence" value="ECO:0007669"/>
    <property type="project" value="TreeGrafter"/>
</dbReference>
<keyword evidence="20" id="KW-0675">Receptor</keyword>
<keyword evidence="23" id="KW-0106">Calcium</keyword>
<comment type="similarity">
    <text evidence="3">Belongs to the NOTCH family.</text>
</comment>
<feature type="domain" description="EGF-like" evidence="29">
    <location>
        <begin position="771"/>
        <end position="809"/>
    </location>
</feature>
<feature type="domain" description="EGF-like" evidence="29">
    <location>
        <begin position="298"/>
        <end position="336"/>
    </location>
</feature>
<keyword evidence="7" id="KW-0597">Phosphoprotein</keyword>
<feature type="disulfide bond" evidence="24">
    <location>
        <begin position="420"/>
        <end position="626"/>
    </location>
</feature>
<keyword evidence="16" id="KW-0472">Membrane</keyword>
<keyword evidence="23" id="KW-0479">Metal-binding</keyword>
<dbReference type="InterPro" id="IPR036770">
    <property type="entry name" value="Ankyrin_rpt-contain_sf"/>
</dbReference>
<feature type="domain" description="EGF-like" evidence="29">
    <location>
        <begin position="146"/>
        <end position="182"/>
    </location>
</feature>
<dbReference type="GO" id="GO:0007548">
    <property type="term" value="P:sex differentiation"/>
    <property type="evidence" value="ECO:0007669"/>
    <property type="project" value="UniProtKB-ARBA"/>
</dbReference>
<feature type="disulfide bond" evidence="26">
    <location>
        <begin position="1482"/>
        <end position="1491"/>
    </location>
</feature>
<feature type="repeat" description="ANK" evidence="25">
    <location>
        <begin position="2293"/>
        <end position="2325"/>
    </location>
</feature>
<feature type="domain" description="EGF-like" evidence="29">
    <location>
        <begin position="260"/>
        <end position="296"/>
    </location>
</feature>
<dbReference type="Pfam" id="PF07684">
    <property type="entry name" value="NODP"/>
    <property type="match status" value="1"/>
</dbReference>
<proteinExistence type="inferred from homology"/>
<feature type="disulfide bond" evidence="26">
    <location>
        <begin position="1342"/>
        <end position="1351"/>
    </location>
</feature>
<sequence length="2652" mass="290181">MKPVDYLLFLTFVLFLLVRSTSGFVSCYPNPCKNGGQCVSTPKGESICNCTSKFVGEYCQHLNPCHTGPRPRCQNGGTCNVRQSPSYSPSFWCSCPIGFSASLCEIPVANSCDSFPCMNGGTCTLKSLDRYTCTCAPGFTGSQCELQDHCASSPCRNGAVCTSLEDTYECDCAPGFVGQTCSEDIIECVDDPCVHGECFNTHGSYTCMCEPGYTGQNCESKYVPCDPSPCQNGGVCRELDNLNYECECQSGYRGKNCEENIDDCPGNLCQNGATCMDGINKYSCLCLATYTGDLCEQDVDECSIRPSVCHNGATCTNSVGGFSCICVNGWTGPDCSLNIDDCAGAACFNGATCIDRVGSFYCQCTPGKTGLLCHLEDACTSNPCHADAICDTNPIINGSYTCSCASGYKGVNCSEDINECEQEERFVELEGALEKINWDVVGLSEVRRMGESVLERKSGHIFYHIGQTKGLYGVGFLVNKRLKDNIISIEGTSERVAVLKLELLKKSITIVQAYAPTELATEDTIEEFYDQLEETMETHKADLNYVIGDFNSRIGFREANEETVMGRYGYGLRNNRGDRLIQFAFGNQLKIVNTYYKKKSTRKWTWRSPDDSEVHKAIKELKNGKCPGSDGITNEILKTVSEEISEPLSKIFSNIMKTTVIPNDWNISEIVLLHGYKLQITGINCEINIDDCAFKPCRHGGTCIDLVNAYKCVCQVPYTGHDCHQKLDPCVPNRCLTPGMIVIRSWILVYRTERMVIDFGMKHIGSRCEGDINECLSNPCSSHGTLDCVQLVNNYHCNCRPGYMGRHCEVRSRCEGDINECLSNPCSSHGTLDCVQLVNNYHCNCRPGYMGRHCEVKVNFCESGPCQNGGVCTALDGGHTCICPDNYSGRNCEYFGYDCDSNPCQNGGFCRSKEGGGYRCDCPPGATGTHCELDSRNECYSNPCQHAGTCEDRIADYACYCLPMWNGKNCDLYDPLFRGGLGRDTKKQITSLSGFDFELEKEMEKCKQNNCRAKAGNHRCDDECNTIACHFDGNDCSLGINPWINCTANINCWEVFMNGRCDEVCNNPQCLFDGRDCEKNLQPCNPIYDGRLLFSQLNFARDHDPGVWLIYKLQITGINCEINIDDCAFKPCRHGGTCIDLVNAYKCVCQVPYTGHDCHQKLDPCVPNRCQHGARCTPSANFQDFACHCGVGWTGRYCNEDVDECQLSSPCRNGATCHNTNGSYLCECAKGYEGRDCLINTDDCASFPCQNGGTCLDEVGDYSCLCVDGFSGKHCEVDIDECSSNPCHNGATCNQYVNSYTCTCPLGFSGINCLTNDQDCTDSSCMNGGTCVDGINTYTCICPEGAPSSPCEHDGTCVNTPGSFACNCTQGFTGPRCETNVNECESHPCQNDGSCLDDPGTFRCVCMPGFTGTQCETDIDECASNPCLNGGICNDLINTFKCACPIGFTGSHCQINIDDCVSSPCHNGGICKDSIAGYTCECLAGFTGMSCETNINDCASNPCHRGECIDGENSFTCACHPGFTGALCNTQLDECASNPCQFGGQCEDLINGYQCRCKPGTSGTNCEININECYSNPCRNGAKCVDGINRYSCECLPGYTGLHCETNINECASNPCANGGVCVDLIDGFKCECPRGYYDARCLSDVDECASDPCLNGGTCEDGLNQFICHCKPGYGGKRCEFDIDECGSNPCQHGGICTDHLNGYTCECQIGYTGINCEINIDDCAFKPCRHGGTCIDLVNAYKCVCAKAGNHRCDDECNTIACHFDGNDCSLGINPWINCTANINCWEVFMNGRCDEVCNNPQCLFDGRDCEKNLQPCNPIYDAYCQKHYANGHCDYSCNNAECNWDGLDCEREPPSLADGAISIIVLMDMQMFKQNKVSFLRELGHELRATVRIKQEPTGHEMIYPWRIQSGSDSSANPSSGVIAYLEIDNRRCTLTDAECFSNANEAADFLAASAAAHALSTTFPIYRVRGVSSAEYPPIDSPANVKYVLMGVFLMMLVGLLLGVLVTTQRKRSHGITWFPEGFLRNNSGPRRQSRRRGPDGQEMRHITNGKQGNISCLEVNHGRWSDDESEFPPAKRIRDNGYTSDQTQEYVDAQELWSQSHIDRKPQILTPPSLESVDVRGPCGMTPLMIAAVRGGGLDTGDDEEEDGTAAVINDLVAQGAELNATMDKTGETSLHLAARYARADAAKRLLDAGAEANAQDNTGRTPLHAAVAADAMGVFQILLPSCSDMPVLMPLRDYWMQEQRLMLRTTQDVPLYMQLWPLTLWECSSPLSDLINADADINVPDNSGKTALHWAAAVNNIDAVNILLSHGVNRDAQDDKDETPLFLAAREGSYGACKALLDNFANREITDHMDRLPRDVASERLHHDIVRLLDEHIPRSPQMVSVISNGSLIGSPNHHHMISYPTVIGGCKTIPNNNNSKYKRRPKSTVGNGSPTSPESDPPQPVRRKNSVKKANKKPPALDGLEAGMLGLDGLYGNAHSMSQPPAYDDCMKNPPMQNLGLDYQYQTSAFQEPSPPHSVTLSPSPAKSRPSLPTSPTHIAAMRVATHQKHPQMQFDFTDAYKMTQTGKAVGYQQPQQQYYHYLTPPSETPESFPTPSPDQVEGGLGSPFHWSSSSPHSNSDWSEGISSPNGQQHSGSKQADAIYI</sequence>
<feature type="disulfide bond" evidence="26">
    <location>
        <begin position="1266"/>
        <end position="1275"/>
    </location>
</feature>
<feature type="disulfide bond" evidence="26">
    <location>
        <begin position="95"/>
        <end position="104"/>
    </location>
</feature>
<feature type="binding site" evidence="23">
    <location>
        <position position="705"/>
    </location>
    <ligand>
        <name>Ca(2+)</name>
        <dbReference type="ChEBI" id="CHEBI:29108"/>
        <label>2</label>
    </ligand>
</feature>
<dbReference type="GO" id="GO:0007411">
    <property type="term" value="P:axon guidance"/>
    <property type="evidence" value="ECO:0007669"/>
    <property type="project" value="TreeGrafter"/>
</dbReference>
<dbReference type="Pfam" id="PF00008">
    <property type="entry name" value="EGF"/>
    <property type="match status" value="20"/>
</dbReference>
<dbReference type="GO" id="GO:0007219">
    <property type="term" value="P:Notch signaling pathway"/>
    <property type="evidence" value="ECO:0007669"/>
    <property type="project" value="UniProtKB-KW"/>
</dbReference>
<feature type="signal peptide" evidence="28">
    <location>
        <begin position="1"/>
        <end position="23"/>
    </location>
</feature>
<evidence type="ECO:0000256" key="6">
    <source>
        <dbReference type="ARBA" id="ARBA00022536"/>
    </source>
</evidence>
<evidence type="ECO:0000256" key="17">
    <source>
        <dbReference type="ARBA" id="ARBA00023157"/>
    </source>
</evidence>
<feature type="disulfide bond" evidence="26">
    <location>
        <begin position="364"/>
        <end position="373"/>
    </location>
</feature>
<feature type="disulfide bond" evidence="26">
    <location>
        <begin position="404"/>
        <end position="413"/>
    </location>
</feature>
<feature type="domain" description="EGF-like" evidence="29">
    <location>
        <begin position="1531"/>
        <end position="1567"/>
    </location>
</feature>
<dbReference type="SMART" id="SM00004">
    <property type="entry name" value="NL"/>
    <property type="match status" value="5"/>
</dbReference>
<evidence type="ECO:0000256" key="15">
    <source>
        <dbReference type="ARBA" id="ARBA00023043"/>
    </source>
</evidence>
<evidence type="ECO:0000256" key="14">
    <source>
        <dbReference type="ARBA" id="ARBA00023015"/>
    </source>
</evidence>
<evidence type="ECO:0000256" key="23">
    <source>
        <dbReference type="PIRSR" id="PIRSR002279-1"/>
    </source>
</evidence>
<dbReference type="InterPro" id="IPR011656">
    <property type="entry name" value="Notch_NODP_dom"/>
</dbReference>
<accession>A0A3Q0J1R0</accession>
<dbReference type="SUPFAM" id="SSF48403">
    <property type="entry name" value="Ankyrin repeat"/>
    <property type="match status" value="1"/>
</dbReference>
<dbReference type="GO" id="GO:0001708">
    <property type="term" value="P:cell fate specification"/>
    <property type="evidence" value="ECO:0007669"/>
    <property type="project" value="UniProtKB-ARBA"/>
</dbReference>
<keyword evidence="12" id="KW-0914">Notch signaling pathway</keyword>
<feature type="disulfide bond" evidence="26">
    <location>
        <begin position="799"/>
        <end position="808"/>
    </location>
</feature>
<dbReference type="FunFam" id="2.10.25.10:FF:000012">
    <property type="entry name" value="Delta-like protein"/>
    <property type="match status" value="2"/>
</dbReference>
<dbReference type="InterPro" id="IPR000152">
    <property type="entry name" value="EGF-type_Asp/Asn_hydroxyl_site"/>
</dbReference>
<evidence type="ECO:0000256" key="8">
    <source>
        <dbReference type="ARBA" id="ARBA00022692"/>
    </source>
</evidence>
<feature type="chain" id="PRO_5018238944" evidence="28">
    <location>
        <begin position="24"/>
        <end position="2652"/>
    </location>
</feature>
<name>A0A3Q0J1R0_DIACI</name>
<dbReference type="GO" id="GO:0010631">
    <property type="term" value="P:epithelial cell migration"/>
    <property type="evidence" value="ECO:0007669"/>
    <property type="project" value="UniProtKB-ARBA"/>
</dbReference>
<dbReference type="Pfam" id="PF12796">
    <property type="entry name" value="Ank_2"/>
    <property type="match status" value="2"/>
</dbReference>
<dbReference type="CDD" id="cd09076">
    <property type="entry name" value="L1-EN"/>
    <property type="match status" value="1"/>
</dbReference>
<dbReference type="GO" id="GO:0008347">
    <property type="term" value="P:glial cell migration"/>
    <property type="evidence" value="ECO:0007669"/>
    <property type="project" value="UniProtKB-ARBA"/>
</dbReference>
<dbReference type="SMART" id="SM01338">
    <property type="entry name" value="NOD"/>
    <property type="match status" value="1"/>
</dbReference>
<dbReference type="GO" id="GO:0048568">
    <property type="term" value="P:embryonic organ development"/>
    <property type="evidence" value="ECO:0007669"/>
    <property type="project" value="UniProtKB-ARBA"/>
</dbReference>
<dbReference type="Gene3D" id="3.30.70.3310">
    <property type="match status" value="1"/>
</dbReference>
<dbReference type="Pfam" id="PF07645">
    <property type="entry name" value="EGF_CA"/>
    <property type="match status" value="3"/>
</dbReference>
<keyword evidence="31" id="KW-1185">Reference proteome</keyword>
<keyword evidence="8" id="KW-0812">Transmembrane</keyword>
<evidence type="ECO:0000256" key="25">
    <source>
        <dbReference type="PROSITE-ProRule" id="PRU00023"/>
    </source>
</evidence>
<dbReference type="FunFam" id="2.10.25.10:FF:000146">
    <property type="entry name" value="Putative neurogenic locus notch"/>
    <property type="match status" value="2"/>
</dbReference>
<feature type="domain" description="EGF-like" evidence="29">
    <location>
        <begin position="1607"/>
        <end position="1643"/>
    </location>
</feature>
<reference evidence="32" key="1">
    <citation type="submission" date="2025-08" db="UniProtKB">
        <authorList>
            <consortium name="RefSeq"/>
        </authorList>
    </citation>
    <scope>IDENTIFICATION</scope>
</reference>
<feature type="domain" description="EGF-like" evidence="29">
    <location>
        <begin position="688"/>
        <end position="724"/>
    </location>
</feature>
<dbReference type="Gene3D" id="1.25.40.20">
    <property type="entry name" value="Ankyrin repeat-containing domain"/>
    <property type="match status" value="1"/>
</dbReference>
<dbReference type="PROSITE" id="PS50088">
    <property type="entry name" value="ANK_REPEAT"/>
    <property type="match status" value="3"/>
</dbReference>
<dbReference type="STRING" id="121845.A0A3Q0J1R0"/>
<keyword evidence="18" id="KW-0010">Activator</keyword>
<dbReference type="SUPFAM" id="SSF57196">
    <property type="entry name" value="EGF/Laminin"/>
    <property type="match status" value="23"/>
</dbReference>
<feature type="disulfide bond" evidence="26">
    <location>
        <begin position="172"/>
        <end position="181"/>
    </location>
</feature>
<feature type="domain" description="EGF-like" evidence="29">
    <location>
        <begin position="1380"/>
        <end position="1416"/>
    </location>
</feature>
<dbReference type="GO" id="GO:0040008">
    <property type="term" value="P:regulation of growth"/>
    <property type="evidence" value="ECO:0007669"/>
    <property type="project" value="UniProtKB-ARBA"/>
</dbReference>
<dbReference type="GO" id="GO:0035282">
    <property type="term" value="P:segmentation"/>
    <property type="evidence" value="ECO:0007669"/>
    <property type="project" value="UniProtKB-ARBA"/>
</dbReference>
<dbReference type="InterPro" id="IPR035993">
    <property type="entry name" value="Notch-like_dom_sf"/>
</dbReference>
<dbReference type="FunFam" id="2.10.25.10:FF:000472">
    <property type="entry name" value="Uncharacterized protein, isoform A"/>
    <property type="match status" value="2"/>
</dbReference>
<feature type="domain" description="EGF-like" evidence="29">
    <location>
        <begin position="817"/>
        <end position="855"/>
    </location>
</feature>
<feature type="binding site" evidence="23">
    <location>
        <position position="645"/>
    </location>
    <ligand>
        <name>Ca(2+)</name>
        <dbReference type="ChEBI" id="CHEBI:29108"/>
        <label>1</label>
    </ligand>
</feature>
<dbReference type="FunFam" id="2.10.25.10:FF:000092">
    <property type="entry name" value="Neurogenic locus notch protein 1"/>
    <property type="match status" value="1"/>
</dbReference>
<feature type="disulfide bond" evidence="26">
    <location>
        <begin position="883"/>
        <end position="892"/>
    </location>
</feature>
<keyword evidence="19" id="KW-0804">Transcription</keyword>
<feature type="disulfide bond" evidence="26">
    <location>
        <begin position="326"/>
        <end position="335"/>
    </location>
</feature>
<dbReference type="PROSITE" id="PS01186">
    <property type="entry name" value="EGF_2"/>
    <property type="match status" value="24"/>
</dbReference>
<evidence type="ECO:0000256" key="27">
    <source>
        <dbReference type="SAM" id="MobiDB-lite"/>
    </source>
</evidence>
<keyword evidence="9 28" id="KW-0732">Signal</keyword>
<evidence type="ECO:0000256" key="4">
    <source>
        <dbReference type="ARBA" id="ARBA00022473"/>
    </source>
</evidence>
<dbReference type="GO" id="GO:0008284">
    <property type="term" value="P:positive regulation of cell population proliferation"/>
    <property type="evidence" value="ECO:0007669"/>
    <property type="project" value="UniProtKB-ARBA"/>
</dbReference>
<feature type="region of interest" description="Disordered" evidence="27">
    <location>
        <begin position="2516"/>
        <end position="2542"/>
    </location>
</feature>
<evidence type="ECO:0000256" key="5">
    <source>
        <dbReference type="ARBA" id="ARBA00022475"/>
    </source>
</evidence>
<comment type="subcellular location">
    <subcellularLocation>
        <location evidence="2">Cell membrane</location>
        <topology evidence="2">Single-pass type I membrane protein</topology>
    </subcellularLocation>
    <subcellularLocation>
        <location evidence="1">Nucleus</location>
    </subcellularLocation>
</comment>
<feature type="disulfide bond" evidence="26">
    <location>
        <begin position="188"/>
        <end position="198"/>
    </location>
</feature>
<feature type="disulfide bond" evidence="26">
    <location>
        <begin position="780"/>
        <end position="797"/>
    </location>
</feature>
<dbReference type="PROSITE" id="PS00010">
    <property type="entry name" value="ASX_HYDROXYL"/>
    <property type="match status" value="21"/>
</dbReference>
<dbReference type="GO" id="GO:0050769">
    <property type="term" value="P:positive regulation of neurogenesis"/>
    <property type="evidence" value="ECO:0007669"/>
    <property type="project" value="UniProtKB-ARBA"/>
</dbReference>
<dbReference type="GO" id="GO:0009952">
    <property type="term" value="P:anterior/posterior pattern specification"/>
    <property type="evidence" value="ECO:0007669"/>
    <property type="project" value="UniProtKB-ARBA"/>
</dbReference>
<keyword evidence="13" id="KW-1133">Transmembrane helix</keyword>
<feature type="disulfide bond" evidence="26">
    <location>
        <begin position="1368"/>
        <end position="1377"/>
    </location>
</feature>
<dbReference type="InterPro" id="IPR018097">
    <property type="entry name" value="EGF_Ca-bd_CS"/>
</dbReference>
<dbReference type="PANTHER" id="PTHR45836:SF23">
    <property type="entry name" value="NEUROGENIC LOCUS NOTCH HOMOLOG PROTEIN 1"/>
    <property type="match status" value="1"/>
</dbReference>
<dbReference type="InterPro" id="IPR009030">
    <property type="entry name" value="Growth_fac_rcpt_cys_sf"/>
</dbReference>
<feature type="disulfide bond" evidence="26">
    <location>
        <begin position="845"/>
        <end position="854"/>
    </location>
</feature>
<dbReference type="GO" id="GO:0022407">
    <property type="term" value="P:regulation of cell-cell adhesion"/>
    <property type="evidence" value="ECO:0007669"/>
    <property type="project" value="UniProtKB-ARBA"/>
</dbReference>
<keyword evidence="10" id="KW-0677">Repeat</keyword>
<feature type="domain" description="EGF-like" evidence="29">
    <location>
        <begin position="1278"/>
        <end position="1314"/>
    </location>
</feature>
<evidence type="ECO:0000259" key="29">
    <source>
        <dbReference type="PROSITE" id="PS50026"/>
    </source>
</evidence>
<feature type="disulfide bond" evidence="26">
    <location>
        <begin position="1149"/>
        <end position="1158"/>
    </location>
</feature>
<evidence type="ECO:0000256" key="10">
    <source>
        <dbReference type="ARBA" id="ARBA00022737"/>
    </source>
</evidence>
<feature type="region of interest" description="Disordered" evidence="27">
    <location>
        <begin position="2589"/>
        <end position="2652"/>
    </location>
</feature>
<dbReference type="GO" id="GO:0042659">
    <property type="term" value="P:regulation of cell fate specification"/>
    <property type="evidence" value="ECO:0007669"/>
    <property type="project" value="UniProtKB-ARBA"/>
</dbReference>
<feature type="domain" description="EGF-like" evidence="29">
    <location>
        <begin position="1456"/>
        <end position="1492"/>
    </location>
</feature>
<dbReference type="InterPro" id="IPR000800">
    <property type="entry name" value="Notch_dom"/>
</dbReference>
<keyword evidence="5" id="KW-1003">Cell membrane</keyword>
<dbReference type="InterPro" id="IPR001881">
    <property type="entry name" value="EGF-like_Ca-bd_dom"/>
</dbReference>
<dbReference type="GO" id="GO:0030097">
    <property type="term" value="P:hemopoiesis"/>
    <property type="evidence" value="ECO:0007669"/>
    <property type="project" value="UniProtKB-ARBA"/>
</dbReference>
<dbReference type="SMART" id="SM01334">
    <property type="entry name" value="DUF3454"/>
    <property type="match status" value="1"/>
</dbReference>
<comment type="caution">
    <text evidence="26">Lacks conserved residue(s) required for the propagation of feature annotation.</text>
</comment>
<feature type="domain" description="EGF-like" evidence="29">
    <location>
        <begin position="1353"/>
        <end position="1378"/>
    </location>
</feature>
<dbReference type="FunFam" id="2.10.25.10:FF:000122">
    <property type="entry name" value="Protein crumbs homolog 2"/>
    <property type="match status" value="1"/>
</dbReference>
<feature type="domain" description="EGF-like" evidence="29">
    <location>
        <begin position="1494"/>
        <end position="1529"/>
    </location>
</feature>
<feature type="region of interest" description="Disordered" evidence="27">
    <location>
        <begin position="2031"/>
        <end position="2052"/>
    </location>
</feature>
<feature type="compositionally biased region" description="Polar residues" evidence="27">
    <location>
        <begin position="2435"/>
        <end position="2445"/>
    </location>
</feature>
<dbReference type="Pfam" id="PF12661">
    <property type="entry name" value="hEGF"/>
    <property type="match status" value="5"/>
</dbReference>
<dbReference type="InterPro" id="IPR051355">
    <property type="entry name" value="Notch/Slit_guidance"/>
</dbReference>
<dbReference type="SMART" id="SM00248">
    <property type="entry name" value="ANK"/>
    <property type="match status" value="6"/>
</dbReference>
<evidence type="ECO:0000256" key="18">
    <source>
        <dbReference type="ARBA" id="ARBA00023159"/>
    </source>
</evidence>
<organism evidence="31 32">
    <name type="scientific">Diaphorina citri</name>
    <name type="common">Asian citrus psyllid</name>
    <dbReference type="NCBI Taxonomy" id="121845"/>
    <lineage>
        <taxon>Eukaryota</taxon>
        <taxon>Metazoa</taxon>
        <taxon>Ecdysozoa</taxon>
        <taxon>Arthropoda</taxon>
        <taxon>Hexapoda</taxon>
        <taxon>Insecta</taxon>
        <taxon>Pterygota</taxon>
        <taxon>Neoptera</taxon>
        <taxon>Paraneoptera</taxon>
        <taxon>Hemiptera</taxon>
        <taxon>Sternorrhyncha</taxon>
        <taxon>Psylloidea</taxon>
        <taxon>Psyllidae</taxon>
        <taxon>Diaphorininae</taxon>
        <taxon>Diaphorina</taxon>
    </lineage>
</organism>
<dbReference type="InterPro" id="IPR049883">
    <property type="entry name" value="NOTCH1_EGF-like"/>
</dbReference>
<feature type="disulfide bond" evidence="26">
    <location>
        <begin position="1595"/>
        <end position="1604"/>
    </location>
</feature>
<dbReference type="FunFam" id="2.10.25.10:FF:000080">
    <property type="entry name" value="Neurogenic locus notch 1"/>
    <property type="match status" value="1"/>
</dbReference>
<feature type="domain" description="LNR" evidence="30">
    <location>
        <begin position="1006"/>
        <end position="1045"/>
    </location>
</feature>
<dbReference type="PROSITE" id="PS50026">
    <property type="entry name" value="EGF_3"/>
    <property type="match status" value="33"/>
</dbReference>
<dbReference type="PaxDb" id="121845-A0A3Q0J1R0"/>
<dbReference type="GO" id="GO:0048863">
    <property type="term" value="P:stem cell differentiation"/>
    <property type="evidence" value="ECO:0007669"/>
    <property type="project" value="UniProtKB-ARBA"/>
</dbReference>
<dbReference type="PROSITE" id="PS00022">
    <property type="entry name" value="EGF_1"/>
    <property type="match status" value="29"/>
</dbReference>
<dbReference type="GO" id="GO:0048056">
    <property type="term" value="P:R3/R4 cell differentiation"/>
    <property type="evidence" value="ECO:0007669"/>
    <property type="project" value="UniProtKB-ARBA"/>
</dbReference>
<dbReference type="PRINTS" id="PR01983">
    <property type="entry name" value="NOTCH"/>
</dbReference>
<dbReference type="FunFam" id="2.10.25.10:FF:000471">
    <property type="entry name" value="Protein lin-12"/>
    <property type="match status" value="1"/>
</dbReference>
<feature type="domain" description="EGF-like" evidence="29">
    <location>
        <begin position="1201"/>
        <end position="1238"/>
    </location>
</feature>
<dbReference type="Pfam" id="PF06816">
    <property type="entry name" value="NOD"/>
    <property type="match status" value="1"/>
</dbReference>
<evidence type="ECO:0000256" key="20">
    <source>
        <dbReference type="ARBA" id="ARBA00023170"/>
    </source>
</evidence>
<feature type="domain" description="EGF-like" evidence="29">
    <location>
        <begin position="221"/>
        <end position="258"/>
    </location>
</feature>
<keyword evidence="15 25" id="KW-0040">ANK repeat</keyword>
<keyword evidence="22" id="KW-0539">Nucleus</keyword>
<feature type="domain" description="LNR" evidence="30">
    <location>
        <begin position="1046"/>
        <end position="1087"/>
    </location>
</feature>
<feature type="disulfide bond" evidence="26">
    <location>
        <begin position="248"/>
        <end position="257"/>
    </location>
</feature>
<feature type="domain" description="EGF-like" evidence="29">
    <location>
        <begin position="23"/>
        <end position="60"/>
    </location>
</feature>
<dbReference type="GO" id="GO:0005509">
    <property type="term" value="F:calcium ion binding"/>
    <property type="evidence" value="ECO:0007669"/>
    <property type="project" value="InterPro"/>
</dbReference>
<feature type="disulfide bond" evidence="26">
    <location>
        <begin position="1304"/>
        <end position="1313"/>
    </location>
</feature>
<dbReference type="InterPro" id="IPR013032">
    <property type="entry name" value="EGF-like_CS"/>
</dbReference>
<evidence type="ECO:0000256" key="16">
    <source>
        <dbReference type="ARBA" id="ARBA00023136"/>
    </source>
</evidence>
<dbReference type="GO" id="GO:0016324">
    <property type="term" value="C:apical plasma membrane"/>
    <property type="evidence" value="ECO:0007669"/>
    <property type="project" value="UniProtKB-ARBA"/>
</dbReference>
<dbReference type="Proteomes" id="UP000079169">
    <property type="component" value="Unplaced"/>
</dbReference>
<dbReference type="GO" id="GO:0006357">
    <property type="term" value="P:regulation of transcription by RNA polymerase II"/>
    <property type="evidence" value="ECO:0007669"/>
    <property type="project" value="UniProtKB-ARBA"/>
</dbReference>
<dbReference type="GO" id="GO:0048565">
    <property type="term" value="P:digestive tract development"/>
    <property type="evidence" value="ECO:0007669"/>
    <property type="project" value="UniProtKB-ARBA"/>
</dbReference>
<feature type="disulfide bond" evidence="26">
    <location>
        <begin position="922"/>
        <end position="931"/>
    </location>
</feature>
<feature type="domain" description="EGF-like" evidence="29">
    <location>
        <begin position="184"/>
        <end position="219"/>
    </location>
</feature>
<dbReference type="PROSITE" id="PS50258">
    <property type="entry name" value="LNR"/>
    <property type="match status" value="4"/>
</dbReference>
<evidence type="ECO:0000256" key="11">
    <source>
        <dbReference type="ARBA" id="ARBA00022782"/>
    </source>
</evidence>
<dbReference type="GO" id="GO:0048598">
    <property type="term" value="P:embryonic morphogenesis"/>
    <property type="evidence" value="ECO:0007669"/>
    <property type="project" value="UniProtKB-ARBA"/>
</dbReference>
<dbReference type="FunFam" id="3.30.300.320:FF:000001">
    <property type="entry name" value="Neurogenic locus notch 1"/>
    <property type="match status" value="2"/>
</dbReference>
<dbReference type="InterPro" id="IPR024600">
    <property type="entry name" value="Notch_C"/>
</dbReference>
<dbReference type="PROSITE" id="PS50297">
    <property type="entry name" value="ANK_REP_REGION"/>
    <property type="match status" value="2"/>
</dbReference>
<feature type="compositionally biased region" description="Basic residues" evidence="27">
    <location>
        <begin position="2452"/>
        <end position="2463"/>
    </location>
</feature>
<feature type="disulfide bond" evidence="26">
    <location>
        <begin position="1671"/>
        <end position="1680"/>
    </location>
</feature>
<dbReference type="PIRSF" id="PIRSF002279">
    <property type="entry name" value="Notch"/>
    <property type="match status" value="1"/>
</dbReference>
<dbReference type="FunFam" id="2.10.25.10:FF:000109">
    <property type="entry name" value="Notch homolog 4, [Drosophila]"/>
    <property type="match status" value="2"/>
</dbReference>
<feature type="disulfide bond" evidence="26">
    <location>
        <begin position="286"/>
        <end position="295"/>
    </location>
</feature>
<evidence type="ECO:0000256" key="24">
    <source>
        <dbReference type="PIRSR" id="PIRSR002279-2"/>
    </source>
</evidence>
<feature type="disulfide bond" evidence="26">
    <location>
        <begin position="1633"/>
        <end position="1642"/>
    </location>
</feature>
<feature type="disulfide bond" evidence="24">
    <location>
        <begin position="697"/>
        <end position="712"/>
    </location>
</feature>
<dbReference type="FunFam" id="2.10.25.10:FF:000136">
    <property type="entry name" value="Neurogenic locus notch 1"/>
    <property type="match status" value="1"/>
</dbReference>
<dbReference type="FunFam" id="2.10.25.10:FF:000004">
    <property type="entry name" value="Neurogenic locus notch 1"/>
    <property type="match status" value="6"/>
</dbReference>
<dbReference type="FunFam" id="2.10.25.10:FF:000060">
    <property type="entry name" value="Neurogenic locus notch protein 1"/>
    <property type="match status" value="1"/>
</dbReference>
<dbReference type="FunFam" id="2.10.25.10:FF:000520">
    <property type="entry name" value="Predicted protein"/>
    <property type="match status" value="1"/>
</dbReference>
<keyword evidence="14" id="KW-0805">Transcription regulation</keyword>
<evidence type="ECO:0000256" key="2">
    <source>
        <dbReference type="ARBA" id="ARBA00004251"/>
    </source>
</evidence>
<dbReference type="GO" id="GO:0120035">
    <property type="term" value="P:regulation of plasma membrane bounded cell projection organization"/>
    <property type="evidence" value="ECO:0007669"/>
    <property type="project" value="UniProtKB-ARBA"/>
</dbReference>
<feature type="compositionally biased region" description="Polar residues" evidence="27">
    <location>
        <begin position="2632"/>
        <end position="2645"/>
    </location>
</feature>
<evidence type="ECO:0000256" key="13">
    <source>
        <dbReference type="ARBA" id="ARBA00022989"/>
    </source>
</evidence>
<keyword evidence="21" id="KW-0325">Glycoprotein</keyword>
<feature type="disulfide bond" evidence="26">
    <location>
        <begin position="1228"/>
        <end position="1237"/>
    </location>
</feature>
<feature type="domain" description="EGF-like" evidence="29">
    <location>
        <begin position="1683"/>
        <end position="1719"/>
    </location>
</feature>
<evidence type="ECO:0000259" key="30">
    <source>
        <dbReference type="PROSITE" id="PS50258"/>
    </source>
</evidence>
<feature type="disulfide bond" evidence="26">
    <location>
        <begin position="961"/>
        <end position="970"/>
    </location>
</feature>
<dbReference type="GeneID" id="103511371"/>
<feature type="disulfide bond" evidence="26">
    <location>
        <begin position="1189"/>
        <end position="1198"/>
    </location>
</feature>
<feature type="region of interest" description="Disordered" evidence="27">
    <location>
        <begin position="2421"/>
        <end position="2472"/>
    </location>
</feature>
<feature type="domain" description="EGF-like" evidence="29">
    <location>
        <begin position="375"/>
        <end position="414"/>
    </location>
</feature>
<dbReference type="GO" id="GO:0003008">
    <property type="term" value="P:system process"/>
    <property type="evidence" value="ECO:0007669"/>
    <property type="project" value="UniProtKB-ARBA"/>
</dbReference>
<evidence type="ECO:0000313" key="32">
    <source>
        <dbReference type="RefSeq" id="XP_026680888.1"/>
    </source>
</evidence>
<feature type="disulfide bond" evidence="26">
    <location>
        <begin position="1444"/>
        <end position="1453"/>
    </location>
</feature>
<feature type="disulfide bond" evidence="24 26">
    <location>
        <begin position="714"/>
        <end position="723"/>
    </location>
</feature>
<dbReference type="GO" id="GO:0016318">
    <property type="term" value="P:ommatidial rotation"/>
    <property type="evidence" value="ECO:0007669"/>
    <property type="project" value="UniProtKB-ARBA"/>
</dbReference>
<evidence type="ECO:0000256" key="7">
    <source>
        <dbReference type="ARBA" id="ARBA00022553"/>
    </source>
</evidence>
<dbReference type="GO" id="GO:1990433">
    <property type="term" value="C:CSL-Notch-Mastermind transcription factor complex"/>
    <property type="evidence" value="ECO:0007669"/>
    <property type="project" value="UniProtKB-ARBA"/>
</dbReference>
<feature type="compositionally biased region" description="Low complexity" evidence="27">
    <location>
        <begin position="2614"/>
        <end position="2630"/>
    </location>
</feature>
<evidence type="ECO:0000256" key="9">
    <source>
        <dbReference type="ARBA" id="ARBA00022729"/>
    </source>
</evidence>
<feature type="disulfide bond" evidence="26">
    <location>
        <begin position="50"/>
        <end position="59"/>
    </location>
</feature>
<dbReference type="InterPro" id="IPR010660">
    <property type="entry name" value="Notch_NOD_dom"/>
</dbReference>
<feature type="disulfide bond" evidence="26">
    <location>
        <begin position="135"/>
        <end position="144"/>
    </location>
</feature>
<dbReference type="GO" id="GO:0005654">
    <property type="term" value="C:nucleoplasm"/>
    <property type="evidence" value="ECO:0007669"/>
    <property type="project" value="UniProtKB-ARBA"/>
</dbReference>
<feature type="domain" description="EGF-like" evidence="29">
    <location>
        <begin position="1645"/>
        <end position="1681"/>
    </location>
</feature>
<evidence type="ECO:0000256" key="3">
    <source>
        <dbReference type="ARBA" id="ARBA00005847"/>
    </source>
</evidence>
<protein>
    <submittedName>
        <fullName evidence="32">LOW QUALITY PROTEIN: neurogenic locus Notch protein</fullName>
    </submittedName>
</protein>
<dbReference type="CDD" id="cd00054">
    <property type="entry name" value="EGF_CA"/>
    <property type="match status" value="28"/>
</dbReference>
<feature type="domain" description="EGF-like" evidence="29">
    <location>
        <begin position="1569"/>
        <end position="1605"/>
    </location>
</feature>
<dbReference type="GO" id="GO:0002164">
    <property type="term" value="P:larval development"/>
    <property type="evidence" value="ECO:0007669"/>
    <property type="project" value="UniProtKB-ARBA"/>
</dbReference>
<feature type="disulfide bond" evidence="26">
    <location>
        <begin position="1498"/>
        <end position="1508"/>
    </location>
</feature>
<keyword evidence="17 24" id="KW-1015">Disulfide bond</keyword>
<dbReference type="SUPFAM" id="SSF57184">
    <property type="entry name" value="Growth factor receptor domain"/>
    <property type="match status" value="3"/>
</dbReference>
<feature type="domain" description="EGF-like" evidence="29">
    <location>
        <begin position="1316"/>
        <end position="1352"/>
    </location>
</feature>
<feature type="domain" description="EGF-like" evidence="29">
    <location>
        <begin position="338"/>
        <end position="374"/>
    </location>
</feature>
<feature type="disulfide bond" evidence="26">
    <location>
        <begin position="1519"/>
        <end position="1528"/>
    </location>
</feature>
<feature type="domain" description="EGF-like" evidence="29">
    <location>
        <begin position="1161"/>
        <end position="1199"/>
    </location>
</feature>
<dbReference type="SMART" id="SM00179">
    <property type="entry name" value="EGF_CA"/>
    <property type="match status" value="32"/>
</dbReference>
<feature type="disulfide bond" evidence="26">
    <location>
        <begin position="209"/>
        <end position="218"/>
    </location>
</feature>
<dbReference type="GO" id="GO:0009986">
    <property type="term" value="C:cell surface"/>
    <property type="evidence" value="ECO:0007669"/>
    <property type="project" value="UniProtKB-ARBA"/>
</dbReference>
<dbReference type="Gene3D" id="3.60.10.10">
    <property type="entry name" value="Endonuclease/exonuclease/phosphatase"/>
    <property type="match status" value="1"/>
</dbReference>
<evidence type="ECO:0000313" key="31">
    <source>
        <dbReference type="Proteomes" id="UP000079169"/>
    </source>
</evidence>